<keyword evidence="1" id="KW-0328">Glycosyltransferase</keyword>
<evidence type="ECO:0000256" key="2">
    <source>
        <dbReference type="ARBA" id="ARBA00022679"/>
    </source>
</evidence>
<dbReference type="InterPro" id="IPR008928">
    <property type="entry name" value="6-hairpin_glycosidase_sf"/>
</dbReference>
<dbReference type="InterPro" id="IPR033432">
    <property type="entry name" value="GH94_catalytic"/>
</dbReference>
<gene>
    <name evidence="4" type="ORF">SK571_14095</name>
</gene>
<sequence length="644" mass="70158">MSAFGEWTTVEGLPAFEYRAGPRPWDPIIDPPTSRHWVHLGNRRITLVADSDGLTGVWDEHLGCRWIAERTGIARFAELATDSAAVKLFGPTFCRTAVASDSVGIERTVLCPEGAVPWVLIRVDVLNRGAEVVHGALVEEWDVRPRLVDLEFGPTRGDPPPDAPAVALENCGGGRVETTAGLLVVGVGLELAPGERTTAWFRFGLLDGPADPEAVYSTSLAALRERLPSITTPRAPEATAEIAWHVALLTGGACEDGVLGGHTLNQGSAYSFRHGFNGAARDPLQHALPLVHFEPDLALSVLRNTCAWGSPDGDLPYALDGRKQPWTQLFRPSDQNLWALWLAAEYAVVTGDLAAFAEPVPYHPCHAAEAVPLAENLRRQFRFFVDEVGVGEHGHVRILNADWNDLAITESGVDRDLMIERGESVLNSAMAAWVLPVYAGLAERLGDATTAAEARRRAAAFRELVAKEWNGRWFRRAHGPGGKVVGDHDLWLEVQPWAILCGAATADQARALLKTIDETCRAGSPLGARHRWPVPEGAQGQVWFSVNTTLIWAASRYDPGLAWDEWRRMTLHAHTAAYPEVWTGTLSGPDCYLAPDSDRPGETWALPGFGTAMQAWPVANLHSHSQPLLALLRLLGIPRFGERA</sequence>
<dbReference type="RefSeq" id="WP_319984496.1">
    <property type="nucleotide sequence ID" value="NZ_JAXAVV010000006.1"/>
</dbReference>
<dbReference type="InterPro" id="IPR052047">
    <property type="entry name" value="GH94_Enzymes"/>
</dbReference>
<comment type="caution">
    <text evidence="4">The sequence shown here is derived from an EMBL/GenBank/DDBJ whole genome shotgun (WGS) entry which is preliminary data.</text>
</comment>
<evidence type="ECO:0000313" key="5">
    <source>
        <dbReference type="Proteomes" id="UP001271792"/>
    </source>
</evidence>
<dbReference type="InterPro" id="IPR012341">
    <property type="entry name" value="6hp_glycosidase-like_sf"/>
</dbReference>
<reference evidence="4 5" key="1">
    <citation type="submission" date="2023-11" db="EMBL/GenBank/DDBJ databases">
        <title>Lentzea sokolovensis, sp. nov., Lentzea kristufkii, sp. nov., and Lentzea miocenensis, sp. nov., rare actinobacteria from Sokolov Coal Basin, Miocene lacustrine sediment, Czech Republic.</title>
        <authorList>
            <person name="Lara A."/>
            <person name="Kotroba L."/>
            <person name="Nouioui I."/>
            <person name="Neumann-Schaal M."/>
            <person name="Mast Y."/>
            <person name="Chronakova A."/>
        </authorList>
    </citation>
    <scope>NUCLEOTIDE SEQUENCE [LARGE SCALE GENOMIC DNA]</scope>
    <source>
        <strain evidence="4 5">BCCO 10_0798</strain>
    </source>
</reference>
<dbReference type="EMBL" id="JAXAVV010000006">
    <property type="protein sequence ID" value="MDX8050518.1"/>
    <property type="molecule type" value="Genomic_DNA"/>
</dbReference>
<evidence type="ECO:0000259" key="3">
    <source>
        <dbReference type="Pfam" id="PF17167"/>
    </source>
</evidence>
<evidence type="ECO:0000256" key="1">
    <source>
        <dbReference type="ARBA" id="ARBA00022676"/>
    </source>
</evidence>
<dbReference type="SUPFAM" id="SSF48208">
    <property type="entry name" value="Six-hairpin glycosidases"/>
    <property type="match status" value="1"/>
</dbReference>
<proteinExistence type="predicted"/>
<feature type="domain" description="Glycosyl hydrolase 94 catalytic" evidence="3">
    <location>
        <begin position="333"/>
        <end position="518"/>
    </location>
</feature>
<dbReference type="PANTHER" id="PTHR37469">
    <property type="entry name" value="CELLOBIONIC ACID PHOSPHORYLASE-RELATED"/>
    <property type="match status" value="1"/>
</dbReference>
<name>A0ABU4TQZ4_9PSEU</name>
<dbReference type="PANTHER" id="PTHR37469:SF2">
    <property type="entry name" value="CELLOBIONIC ACID PHOSPHORYLASE"/>
    <property type="match status" value="1"/>
</dbReference>
<dbReference type="Pfam" id="PF17167">
    <property type="entry name" value="Glyco_hydro_94"/>
    <property type="match status" value="1"/>
</dbReference>
<keyword evidence="2" id="KW-0808">Transferase</keyword>
<accession>A0ABU4TQZ4</accession>
<protein>
    <recommendedName>
        <fullName evidence="3">Glycosyl hydrolase 94 catalytic domain-containing protein</fullName>
    </recommendedName>
</protein>
<organism evidence="4 5">
    <name type="scientific">Lentzea kristufekii</name>
    <dbReference type="NCBI Taxonomy" id="3095430"/>
    <lineage>
        <taxon>Bacteria</taxon>
        <taxon>Bacillati</taxon>
        <taxon>Actinomycetota</taxon>
        <taxon>Actinomycetes</taxon>
        <taxon>Pseudonocardiales</taxon>
        <taxon>Pseudonocardiaceae</taxon>
        <taxon>Lentzea</taxon>
    </lineage>
</organism>
<dbReference type="Gene3D" id="1.50.10.10">
    <property type="match status" value="1"/>
</dbReference>
<keyword evidence="5" id="KW-1185">Reference proteome</keyword>
<evidence type="ECO:0000313" key="4">
    <source>
        <dbReference type="EMBL" id="MDX8050518.1"/>
    </source>
</evidence>
<dbReference type="Proteomes" id="UP001271792">
    <property type="component" value="Unassembled WGS sequence"/>
</dbReference>